<dbReference type="RefSeq" id="XP_073555748.1">
    <property type="nucleotide sequence ID" value="XM_073705680.1"/>
</dbReference>
<dbReference type="EMBL" id="PPTA01000013">
    <property type="protein sequence ID" value="TFA99546.1"/>
    <property type="molecule type" value="Genomic_DNA"/>
</dbReference>
<organism evidence="1 2">
    <name type="scientific">Trichoderma ghanense</name>
    <dbReference type="NCBI Taxonomy" id="65468"/>
    <lineage>
        <taxon>Eukaryota</taxon>
        <taxon>Fungi</taxon>
        <taxon>Dikarya</taxon>
        <taxon>Ascomycota</taxon>
        <taxon>Pezizomycotina</taxon>
        <taxon>Sordariomycetes</taxon>
        <taxon>Hypocreomycetidae</taxon>
        <taxon>Hypocreales</taxon>
        <taxon>Hypocreaceae</taxon>
        <taxon>Trichoderma</taxon>
    </lineage>
</organism>
<name>A0ABY2GVI6_9HYPO</name>
<evidence type="ECO:0000313" key="2">
    <source>
        <dbReference type="Proteomes" id="UP001642720"/>
    </source>
</evidence>
<dbReference type="GeneID" id="300580130"/>
<proteinExistence type="predicted"/>
<keyword evidence="2" id="KW-1185">Reference proteome</keyword>
<comment type="caution">
    <text evidence="1">The sequence shown here is derived from an EMBL/GenBank/DDBJ whole genome shotgun (WGS) entry which is preliminary data.</text>
</comment>
<evidence type="ECO:0000313" key="1">
    <source>
        <dbReference type="EMBL" id="TFA99546.1"/>
    </source>
</evidence>
<protein>
    <submittedName>
        <fullName evidence="1">Uncharacterized protein</fullName>
    </submittedName>
</protein>
<reference evidence="1 2" key="1">
    <citation type="submission" date="2018-01" db="EMBL/GenBank/DDBJ databases">
        <title>Genome characterization of the sugarcane-associated fungus Trichoderma ghanense CCMA-1212 and their application in lignocelulose bioconversion.</title>
        <authorList>
            <person name="Steindorff A.S."/>
            <person name="Mendes T.D."/>
            <person name="Vilela E.S.D."/>
            <person name="Rodrigues D.S."/>
            <person name="Formighieri E.F."/>
            <person name="Melo I.S."/>
            <person name="Favaro L.C.L."/>
        </authorList>
    </citation>
    <scope>NUCLEOTIDE SEQUENCE [LARGE SCALE GENOMIC DNA]</scope>
    <source>
        <strain evidence="1 2">CCMA-1212</strain>
    </source>
</reference>
<accession>A0ABY2GVI6</accession>
<sequence>MLSRLGAKAAMGHKKLDWERFSKASDFVFAYRLNEVSYRGILSQRPYRVGEVASADAPYARYEPTVVVDDFEVLGLVDTPFGGDTEDLGVIHIPGYEDLECYVIREEVEDE</sequence>
<gene>
    <name evidence="1" type="ORF">CCMA1212_008554</name>
</gene>
<dbReference type="Proteomes" id="UP001642720">
    <property type="component" value="Unassembled WGS sequence"/>
</dbReference>